<dbReference type="Pfam" id="PF00657">
    <property type="entry name" value="Lipase_GDSL"/>
    <property type="match status" value="1"/>
</dbReference>
<name>A0A858SQH9_9RHOB</name>
<gene>
    <name evidence="4" type="ORF">G3256_01420</name>
</gene>
<evidence type="ECO:0000256" key="3">
    <source>
        <dbReference type="SAM" id="SignalP"/>
    </source>
</evidence>
<reference evidence="4 5" key="1">
    <citation type="submission" date="2020-02" db="EMBL/GenBank/DDBJ databases">
        <title>Genome sequence of Roseobacter ponti.</title>
        <authorList>
            <person name="Hollensteiner J."/>
            <person name="Schneider D."/>
            <person name="Poehlein A."/>
            <person name="Daniel R."/>
        </authorList>
    </citation>
    <scope>NUCLEOTIDE SEQUENCE [LARGE SCALE GENOMIC DNA]</scope>
    <source>
        <strain evidence="4 5">DSM 106830</strain>
    </source>
</reference>
<keyword evidence="2" id="KW-0472">Membrane</keyword>
<feature type="chain" id="PRO_5032974525" evidence="3">
    <location>
        <begin position="21"/>
        <end position="383"/>
    </location>
</feature>
<dbReference type="InterPro" id="IPR001087">
    <property type="entry name" value="GDSL"/>
</dbReference>
<sequence length="383" mass="39139">MRKLLLSAACFAALGTAAPAASVFDAFTSFYATGDSLSDDGKLGDALKAPSVDGRFSNGPVWTEIIAENFAVDFNFALGGATAGDINATDYSAGGTVTDPQLSQLVSLSTFGNQAQVLSAFAGSSGDNPLVSVLFGANDIFQGLTAGTLTPEGVRAVAASIADGIRDIQTLGGAQFDDFAVANLPDIGAIPAFNLPVLAAQGELALLDATDAPADQVAAAQEALNSALANQAAASALTSIFNGALSTELDALRADASVYLIDQFTYFNDLLADPSRLGLLTGTLPCTFNLRADPAVGDCIVVGVNPVTGEPLVVEEIADLFLFIDPVHPNRIVQADFAEFAAGEIARQSVSPVPLPAGMPLMLAGLAGFGVIARRRKTARAAP</sequence>
<keyword evidence="2" id="KW-1133">Transmembrane helix</keyword>
<dbReference type="KEGG" id="rpon:G3256_01420"/>
<accession>A0A858SQH9</accession>
<dbReference type="InterPro" id="IPR036514">
    <property type="entry name" value="SGNH_hydro_sf"/>
</dbReference>
<dbReference type="NCBIfam" id="TIGR03370">
    <property type="entry name" value="VPLPA-CTERM"/>
    <property type="match status" value="1"/>
</dbReference>
<dbReference type="PANTHER" id="PTHR22835">
    <property type="entry name" value="ZINC FINGER FYVE DOMAIN CONTAINING PROTEIN"/>
    <property type="match status" value="1"/>
</dbReference>
<dbReference type="EMBL" id="CP048788">
    <property type="protein sequence ID" value="QJF49921.1"/>
    <property type="molecule type" value="Genomic_DNA"/>
</dbReference>
<evidence type="ECO:0000313" key="5">
    <source>
        <dbReference type="Proteomes" id="UP000503308"/>
    </source>
</evidence>
<evidence type="ECO:0000256" key="1">
    <source>
        <dbReference type="ARBA" id="ARBA00008668"/>
    </source>
</evidence>
<protein>
    <submittedName>
        <fullName evidence="4">VPLPA-CTERM sorting domain-containing protein</fullName>
    </submittedName>
</protein>
<dbReference type="AlphaFoldDB" id="A0A858SQH9"/>
<dbReference type="PANTHER" id="PTHR22835:SF659">
    <property type="entry name" value="GDSL LIPASE_ACYLHYDROLASE, PUTATIVE (AFU_ORTHOLOGUE AFUA_2G00510)-RELATED"/>
    <property type="match status" value="1"/>
</dbReference>
<comment type="similarity">
    <text evidence="1">Belongs to the 'GDSL' lipolytic enzyme family.</text>
</comment>
<evidence type="ECO:0000313" key="4">
    <source>
        <dbReference type="EMBL" id="QJF49921.1"/>
    </source>
</evidence>
<feature type="transmembrane region" description="Helical" evidence="2">
    <location>
        <begin position="355"/>
        <end position="373"/>
    </location>
</feature>
<dbReference type="Gene3D" id="3.40.50.1110">
    <property type="entry name" value="SGNH hydrolase"/>
    <property type="match status" value="1"/>
</dbReference>
<feature type="signal peptide" evidence="3">
    <location>
        <begin position="1"/>
        <end position="20"/>
    </location>
</feature>
<dbReference type="SUPFAM" id="SSF52266">
    <property type="entry name" value="SGNH hydrolase"/>
    <property type="match status" value="1"/>
</dbReference>
<dbReference type="Proteomes" id="UP000503308">
    <property type="component" value="Chromosome"/>
</dbReference>
<dbReference type="InterPro" id="IPR022472">
    <property type="entry name" value="VPLPA-CTERM"/>
</dbReference>
<dbReference type="RefSeq" id="WP_169639147.1">
    <property type="nucleotide sequence ID" value="NZ_CP048788.1"/>
</dbReference>
<evidence type="ECO:0000256" key="2">
    <source>
        <dbReference type="SAM" id="Phobius"/>
    </source>
</evidence>
<keyword evidence="5" id="KW-1185">Reference proteome</keyword>
<keyword evidence="2" id="KW-0812">Transmembrane</keyword>
<keyword evidence="3" id="KW-0732">Signal</keyword>
<dbReference type="GO" id="GO:0016788">
    <property type="term" value="F:hydrolase activity, acting on ester bonds"/>
    <property type="evidence" value="ECO:0007669"/>
    <property type="project" value="InterPro"/>
</dbReference>
<proteinExistence type="inferred from homology"/>
<organism evidence="4 5">
    <name type="scientific">Roseobacter ponti</name>
    <dbReference type="NCBI Taxonomy" id="1891787"/>
    <lineage>
        <taxon>Bacteria</taxon>
        <taxon>Pseudomonadati</taxon>
        <taxon>Pseudomonadota</taxon>
        <taxon>Alphaproteobacteria</taxon>
        <taxon>Rhodobacterales</taxon>
        <taxon>Roseobacteraceae</taxon>
        <taxon>Roseobacter</taxon>
    </lineage>
</organism>